<dbReference type="InterPro" id="IPR006311">
    <property type="entry name" value="TAT_signal"/>
</dbReference>
<proteinExistence type="predicted"/>
<dbReference type="EMBL" id="CP001848">
    <property type="protein sequence ID" value="ADB15959.1"/>
    <property type="molecule type" value="Genomic_DNA"/>
</dbReference>
<feature type="region of interest" description="Disordered" evidence="1">
    <location>
        <begin position="148"/>
        <end position="170"/>
    </location>
</feature>
<evidence type="ECO:0000313" key="2">
    <source>
        <dbReference type="EMBL" id="ADB15959.1"/>
    </source>
</evidence>
<protein>
    <recommendedName>
        <fullName evidence="4">Pectic acid lyase</fullName>
    </recommendedName>
</protein>
<dbReference type="eggNOG" id="COG1331">
    <property type="taxonomic scope" value="Bacteria"/>
</dbReference>
<dbReference type="HOGENOM" id="CLU_527674_0_0_0"/>
<evidence type="ECO:0008006" key="4">
    <source>
        <dbReference type="Google" id="ProtNLM"/>
    </source>
</evidence>
<accession>D2QW84</accession>
<dbReference type="AlphaFoldDB" id="D2QW84"/>
<dbReference type="SUPFAM" id="SSF81853">
    <property type="entry name" value="Family 10 polysaccharide lyase"/>
    <property type="match status" value="1"/>
</dbReference>
<evidence type="ECO:0000256" key="1">
    <source>
        <dbReference type="SAM" id="MobiDB-lite"/>
    </source>
</evidence>
<dbReference type="Proteomes" id="UP000001887">
    <property type="component" value="Chromosome"/>
</dbReference>
<gene>
    <name evidence="2" type="ordered locus">Psta_1281</name>
</gene>
<evidence type="ECO:0000313" key="3">
    <source>
        <dbReference type="Proteomes" id="UP000001887"/>
    </source>
</evidence>
<keyword evidence="3" id="KW-1185">Reference proteome</keyword>
<name>D2QW84_PIRSD</name>
<sequence length="506" mass="57129" precursor="true">MAISRRNLLKAAAATALLLGGNRASSVLGAEPPRVDNLSLDALESTLARACKYFHDHVAQHGGYVYFVSEDLTRFFGEGEFDKDTIAVQPPGTPTVGEAYLAAFQATGDENYRRYAKSVADALLDGQLASGGWDQNIYFHPSAKRFGNYRNRPENKNPRESKAWNRSSLDDDQTQSAIRFLLQAEEADVIPHDYRSYGCVGAISSLCSTAMFQNIGGFPQVFDGNRPVEVATKKASYPTYDWKTERRIKNYWDYPTLNDGLALSVASTLRMAHYTWGPSDSEVFDALFSLGRFLELAQMPDPQPAWCQQYNEEMIPMWARKFEPPAIATSESQEAMRALMIIALVHSDERLLEPIPRALAYLNTHELPGGMLPRFIELKTDKPLYMTRDYELTYDDRNVPTHYGWKRKSELAEIEKELAECRKQIKALPYKADQPIVVNRTKVNRMRLAEAMQTCDEKGRWVSTYQGESLPGQPKLAKGFRYLSSDRFAKNVQQIAAAIRDLKAAK</sequence>
<dbReference type="STRING" id="530564.Psta_1281"/>
<feature type="compositionally biased region" description="Basic and acidic residues" evidence="1">
    <location>
        <begin position="151"/>
        <end position="163"/>
    </location>
</feature>
<dbReference type="PROSITE" id="PS51318">
    <property type="entry name" value="TAT"/>
    <property type="match status" value="1"/>
</dbReference>
<organism evidence="2 3">
    <name type="scientific">Pirellula staleyi (strain ATCC 27377 / DSM 6068 / ICPB 4128)</name>
    <name type="common">Pirella staleyi</name>
    <dbReference type="NCBI Taxonomy" id="530564"/>
    <lineage>
        <taxon>Bacteria</taxon>
        <taxon>Pseudomonadati</taxon>
        <taxon>Planctomycetota</taxon>
        <taxon>Planctomycetia</taxon>
        <taxon>Pirellulales</taxon>
        <taxon>Pirellulaceae</taxon>
        <taxon>Pirellula</taxon>
    </lineage>
</organism>
<dbReference type="CAZy" id="PL10">
    <property type="family name" value="Polysaccharide Lyase Family 10"/>
</dbReference>
<dbReference type="OrthoDB" id="9804686at2"/>
<dbReference type="Gene3D" id="1.50.10.20">
    <property type="match status" value="1"/>
</dbReference>
<reference evidence="2 3" key="1">
    <citation type="journal article" date="2009" name="Stand. Genomic Sci.">
        <title>Complete genome sequence of Pirellula staleyi type strain (ATCC 27377).</title>
        <authorList>
            <person name="Clum A."/>
            <person name="Tindall B.J."/>
            <person name="Sikorski J."/>
            <person name="Ivanova N."/>
            <person name="Mavrommatis K."/>
            <person name="Lucas S."/>
            <person name="Glavina del Rio T."/>
            <person name="Nolan M."/>
            <person name="Chen F."/>
            <person name="Tice H."/>
            <person name="Pitluck S."/>
            <person name="Cheng J.F."/>
            <person name="Chertkov O."/>
            <person name="Brettin T."/>
            <person name="Han C."/>
            <person name="Detter J.C."/>
            <person name="Kuske C."/>
            <person name="Bruce D."/>
            <person name="Goodwin L."/>
            <person name="Ovchinikova G."/>
            <person name="Pati A."/>
            <person name="Mikhailova N."/>
            <person name="Chen A."/>
            <person name="Palaniappan K."/>
            <person name="Land M."/>
            <person name="Hauser L."/>
            <person name="Chang Y.J."/>
            <person name="Jeffries C.D."/>
            <person name="Chain P."/>
            <person name="Rohde M."/>
            <person name="Goker M."/>
            <person name="Bristow J."/>
            <person name="Eisen J.A."/>
            <person name="Markowitz V."/>
            <person name="Hugenholtz P."/>
            <person name="Kyrpides N.C."/>
            <person name="Klenk H.P."/>
            <person name="Lapidus A."/>
        </authorList>
    </citation>
    <scope>NUCLEOTIDE SEQUENCE [LARGE SCALE GENOMIC DNA]</scope>
    <source>
        <strain evidence="3">ATCC 27377 / DSM 6068 / ICPB 4128</strain>
    </source>
</reference>
<dbReference type="KEGG" id="psl:Psta_1281"/>